<dbReference type="Proteomes" id="UP000285317">
    <property type="component" value="Chromosome"/>
</dbReference>
<name>A0A3Q9UNS3_9MICO</name>
<evidence type="ECO:0000313" key="4">
    <source>
        <dbReference type="Proteomes" id="UP000285317"/>
    </source>
</evidence>
<dbReference type="NCBIfam" id="TIGR03604">
    <property type="entry name" value="TOMM_cyclo_SagD"/>
    <property type="match status" value="1"/>
</dbReference>
<feature type="compositionally biased region" description="Low complexity" evidence="1">
    <location>
        <begin position="157"/>
        <end position="170"/>
    </location>
</feature>
<sequence>MASQDGHCGRNRAHPDQPAPVAGRAAGGHRPVRGARDDARRSRLRGRPADRGGGPAAGAAAPLPSPGRLRRRRRAAGRRGRRRGRRLRGGTGGRRAPGTRDPRGVGPRSAPGARRRRTCRRRADRDVRAAARGGPRHRRRTRGVHRAGPAPGRQCDRPGAGLPRLPLLGRRAGDRRPRDRRHEGGGAEARRRSGSRLRSAGRRGRPRPRSRRRATRARRPEGGDPAVSTGEIDAADAAHGLLQRALTGIGTASGVVVRASDTWRIPSRPAADVPWLPVHVEVNRIVIGPLVRPGLPGCPRCLALRRERLGGAEPWRVRLRAEYAEQLEGRRPEALDELAAEVAAIALERLLAQEHEAASAQRRVAVVRLDTLEVEHHAFLPEPLCELCGDLPEDTAAAAQHVLAPQPKTAPFGARIRDVVGEADALRSLYIDPFCGTIAATRRGDEGGLVMAAAPMPMRLDGLVEPGYGRGRDYRSAEVTAVLEALERYGGVAPGGRRSTVRGSYRELAAEAVHPDVFGRHPDESYDDPAFRYRRFGEDVPIQWVWAHSFAEGRARLVPEALAYYFSQRLRGDDPVSYYEVSNGCALGSSWEEAALHGLLETVERDAFLCTWYTRSTPAGIDLTSCRDPLVAEQAAAITAATGYDVAAFDVTTDWGIPAVWLLATRQGGSGPAALCTAGAGLDPERALLGAMNELGPILADLLRRYPGEEAHAAEMVRDPSAVRAMLDHSALYAHPDARHRLDFLRGGPTIRADDIGGADRVRSDAADLAVDLRAAVDRIGEVLVVDQTTPEHRAGGFACVKVLVPGAVPMTFGHRNRRIDGLPRLLELPRRLGRLDRDLRPDELNPDPHPFP</sequence>
<accession>A0A3Q9UNS3</accession>
<dbReference type="EMBL" id="CP028137">
    <property type="protein sequence ID" value="AZZ50694.1"/>
    <property type="molecule type" value="Genomic_DNA"/>
</dbReference>
<feature type="compositionally biased region" description="Basic residues" evidence="1">
    <location>
        <begin position="68"/>
        <end position="88"/>
    </location>
</feature>
<dbReference type="InterPro" id="IPR022291">
    <property type="entry name" value="Bacteriocin_synth_cyclodeHase"/>
</dbReference>
<dbReference type="Gene3D" id="3.30.40.250">
    <property type="match status" value="1"/>
</dbReference>
<dbReference type="PROSITE" id="PS51664">
    <property type="entry name" value="YCAO"/>
    <property type="match status" value="1"/>
</dbReference>
<feature type="compositionally biased region" description="Basic and acidic residues" evidence="1">
    <location>
        <begin position="171"/>
        <end position="191"/>
    </location>
</feature>
<dbReference type="NCBIfam" id="TIGR03882">
    <property type="entry name" value="cyclo_dehyd_2"/>
    <property type="match status" value="1"/>
</dbReference>
<feature type="region of interest" description="Disordered" evidence="1">
    <location>
        <begin position="1"/>
        <end position="229"/>
    </location>
</feature>
<dbReference type="AlphaFoldDB" id="A0A3Q9UNS3"/>
<feature type="compositionally biased region" description="Basic residues" evidence="1">
    <location>
        <begin position="192"/>
        <end position="217"/>
    </location>
</feature>
<reference evidence="3 4" key="1">
    <citation type="submission" date="2018-03" db="EMBL/GenBank/DDBJ databases">
        <title>Bacteriophage NCPPB3778 and a type I-E CRISPR drive the evolution of the US Biological Select Agent, Rathayibacter toxicus.</title>
        <authorList>
            <person name="Davis E.W.II."/>
            <person name="Tabima J.F."/>
            <person name="Weisberg A.J."/>
            <person name="Dantas Lopes L."/>
            <person name="Wiseman M.S."/>
            <person name="Wiseman M.S."/>
            <person name="Pupko T."/>
            <person name="Belcher M.S."/>
            <person name="Sechler A.J."/>
            <person name="Tancos M.A."/>
            <person name="Schroeder B.K."/>
            <person name="Murray T.D."/>
            <person name="Luster D.G."/>
            <person name="Schneider W.L."/>
            <person name="Rogers E."/>
            <person name="Andreote F.D."/>
            <person name="Grunwald N.J."/>
            <person name="Putnam M.L."/>
            <person name="Chang J.H."/>
        </authorList>
    </citation>
    <scope>NUCLEOTIDE SEQUENCE [LARGE SCALE GENOMIC DNA]</scope>
    <source>
        <strain evidence="3 4">DSM 15932</strain>
    </source>
</reference>
<dbReference type="Gene3D" id="3.30.1330.230">
    <property type="match status" value="1"/>
</dbReference>
<feature type="compositionally biased region" description="Basic residues" evidence="1">
    <location>
        <begin position="134"/>
        <end position="145"/>
    </location>
</feature>
<dbReference type="PANTHER" id="PTHR37809:SF1">
    <property type="entry name" value="RIBOSOMAL PROTEIN S12 METHYLTHIOTRANSFERASE ACCESSORY FACTOR YCAO"/>
    <property type="match status" value="1"/>
</dbReference>
<gene>
    <name evidence="3" type="ORF">C1I64_00550</name>
</gene>
<dbReference type="Pfam" id="PF02624">
    <property type="entry name" value="YcaO"/>
    <property type="match status" value="1"/>
</dbReference>
<dbReference type="InterPro" id="IPR003776">
    <property type="entry name" value="YcaO-like_dom"/>
</dbReference>
<dbReference type="PANTHER" id="PTHR37809">
    <property type="entry name" value="RIBOSOMAL PROTEIN S12 METHYLTHIOTRANSFERASE ACCESSORY FACTOR YCAO"/>
    <property type="match status" value="1"/>
</dbReference>
<dbReference type="KEGG" id="rfs:C1I64_00550"/>
<dbReference type="InterPro" id="IPR027624">
    <property type="entry name" value="TOMM_cyclo_SagD"/>
</dbReference>
<feature type="domain" description="YcaO" evidence="2">
    <location>
        <begin position="469"/>
        <end position="853"/>
    </location>
</feature>
<protein>
    <recommendedName>
        <fullName evidence="2">YcaO domain-containing protein</fullName>
    </recommendedName>
</protein>
<evidence type="ECO:0000256" key="1">
    <source>
        <dbReference type="SAM" id="MobiDB-lite"/>
    </source>
</evidence>
<organism evidence="3 4">
    <name type="scientific">Rathayibacter festucae DSM 15932</name>
    <dbReference type="NCBI Taxonomy" id="1328866"/>
    <lineage>
        <taxon>Bacteria</taxon>
        <taxon>Bacillati</taxon>
        <taxon>Actinomycetota</taxon>
        <taxon>Actinomycetes</taxon>
        <taxon>Micrococcales</taxon>
        <taxon>Microbacteriaceae</taxon>
        <taxon>Rathayibacter</taxon>
    </lineage>
</organism>
<proteinExistence type="predicted"/>
<dbReference type="Gene3D" id="3.30.160.660">
    <property type="match status" value="1"/>
</dbReference>
<evidence type="ECO:0000259" key="2">
    <source>
        <dbReference type="PROSITE" id="PS51664"/>
    </source>
</evidence>
<dbReference type="Gene3D" id="3.40.50.720">
    <property type="entry name" value="NAD(P)-binding Rossmann-like Domain"/>
    <property type="match status" value="1"/>
</dbReference>
<evidence type="ECO:0000313" key="3">
    <source>
        <dbReference type="EMBL" id="AZZ50694.1"/>
    </source>
</evidence>